<keyword evidence="5 9" id="KW-1133">Transmembrane helix</keyword>
<feature type="compositionally biased region" description="Acidic residues" evidence="10">
    <location>
        <begin position="308"/>
        <end position="330"/>
    </location>
</feature>
<dbReference type="GO" id="GO:0051082">
    <property type="term" value="F:unfolded protein binding"/>
    <property type="evidence" value="ECO:0007669"/>
    <property type="project" value="InterPro"/>
</dbReference>
<evidence type="ECO:0000256" key="1">
    <source>
        <dbReference type="ARBA" id="ARBA00004115"/>
    </source>
</evidence>
<dbReference type="STRING" id="698492.A0A0E9NIH0"/>
<keyword evidence="9" id="KW-0732">Signal</keyword>
<name>A0A0E9NIH0_SAICN</name>
<evidence type="ECO:0000256" key="2">
    <source>
        <dbReference type="ARBA" id="ARBA00010983"/>
    </source>
</evidence>
<evidence type="ECO:0000313" key="11">
    <source>
        <dbReference type="EMBL" id="GAO49608.1"/>
    </source>
</evidence>
<feature type="region of interest" description="Disordered" evidence="10">
    <location>
        <begin position="448"/>
        <end position="475"/>
    </location>
</feature>
<dbReference type="InterPro" id="IPR018124">
    <property type="entry name" value="Calret/calnex_CS"/>
</dbReference>
<dbReference type="InterPro" id="IPR009033">
    <property type="entry name" value="Calreticulin/calnexin_P_dom_sf"/>
</dbReference>
<dbReference type="OMA" id="SGCGKWE"/>
<dbReference type="Gene3D" id="2.60.120.200">
    <property type="match status" value="1"/>
</dbReference>
<keyword evidence="7 9" id="KW-0143">Chaperone</keyword>
<dbReference type="InterPro" id="IPR001580">
    <property type="entry name" value="Calret/calnex"/>
</dbReference>
<dbReference type="AlphaFoldDB" id="A0A0E9NIH0"/>
<comment type="caution">
    <text evidence="11">The sequence shown here is derived from an EMBL/GenBank/DDBJ whole genome shotgun (WGS) entry which is preliminary data.</text>
</comment>
<dbReference type="PROSITE" id="PS00804">
    <property type="entry name" value="CALRETICULIN_2"/>
    <property type="match status" value="1"/>
</dbReference>
<dbReference type="GO" id="GO:0005789">
    <property type="term" value="C:endoplasmic reticulum membrane"/>
    <property type="evidence" value="ECO:0007669"/>
    <property type="project" value="UniProtKB-SubCell"/>
</dbReference>
<feature type="region of interest" description="Disordered" evidence="10">
    <location>
        <begin position="258"/>
        <end position="330"/>
    </location>
</feature>
<dbReference type="FunFam" id="2.60.120.200:FF:000011">
    <property type="entry name" value="Probable calnexin"/>
    <property type="match status" value="1"/>
</dbReference>
<dbReference type="PRINTS" id="PR00626">
    <property type="entry name" value="CALRETICULIN"/>
</dbReference>
<keyword evidence="6 9" id="KW-0472">Membrane</keyword>
<feature type="disulfide bond" evidence="8">
    <location>
        <begin position="147"/>
        <end position="183"/>
    </location>
</feature>
<dbReference type="GO" id="GO:0006457">
    <property type="term" value="P:protein folding"/>
    <property type="evidence" value="ECO:0007669"/>
    <property type="project" value="InterPro"/>
</dbReference>
<feature type="compositionally biased region" description="Basic and acidic residues" evidence="10">
    <location>
        <begin position="462"/>
        <end position="475"/>
    </location>
</feature>
<dbReference type="GO" id="GO:0036503">
    <property type="term" value="P:ERAD pathway"/>
    <property type="evidence" value="ECO:0007669"/>
    <property type="project" value="TreeGrafter"/>
</dbReference>
<dbReference type="RefSeq" id="XP_019022135.1">
    <property type="nucleotide sequence ID" value="XM_019171878.1"/>
</dbReference>
<keyword evidence="8" id="KW-1015">Disulfide bond</keyword>
<keyword evidence="12" id="KW-1185">Reference proteome</keyword>
<comment type="subcellular location">
    <subcellularLocation>
        <location evidence="1">Endoplasmic reticulum membrane</location>
        <topology evidence="1">Single-pass type I membrane protein</topology>
    </subcellularLocation>
</comment>
<sequence length="592" mass="65370">MRAGIPISAVAALLLVSHHGLAVADELDDVIAADESASSTSVALPQFTPTSLKAPFLEQFTSDWSERWTPSSAKKDDKDGKEEMSYVGKWSVEEPTVLKGLAQDLGLVLKSPAAHHAISAPFPEPIDNTDKTLVVQYEVKLQKGLECGGAYLKLLSADTVAGVEAQEFSNNTPYQIMFGPDKCGATNKVHFIFRHKNPKTGEYEEKHLTAPPPSKITKHSTLYTLIVNPDQTFEIRINGDKAKSGSLLENFTPAVNPAAEISDPEDFKPADWVDTPQVVDPSATKPADWDEDAPMTVPDMDVEKPEDWLEDEPEYIPDPDAEKPEDWDDEEDGDWIAPTVSNPKCETASGCGPWIRPLKRNPDYKGKWSAPLIPNPDYKGIWEPRKISNPDYYEDLTPSNFEPIGAIGFELWTMQSDILFDNIYVGHSVEDAEALAEETWKVKYANEKAEEEKNVKATPEPTKQDSKGKVSPWKEDPVGYASQQLDMFYQIFIRDPRSALEMMPEVATAIIVGLVSLLATIGGLLAWLTAPAAKPSQVVKKAAENVKADAKAKKEQGQVVEKERIVAEETTASPVALAEEEKVTRRSTRRVE</sequence>
<dbReference type="Pfam" id="PF00262">
    <property type="entry name" value="Calreticulin"/>
    <property type="match status" value="1"/>
</dbReference>
<dbReference type="OrthoDB" id="1938156at2759"/>
<accession>A0A0E9NIH0</accession>
<dbReference type="Gene3D" id="2.10.250.10">
    <property type="entry name" value="Calreticulin/calnexin, P domain"/>
    <property type="match status" value="1"/>
</dbReference>
<comment type="similarity">
    <text evidence="2 9">Belongs to the calreticulin family.</text>
</comment>
<reference evidence="11 12" key="3">
    <citation type="journal article" date="2015" name="Genome Announc.">
        <title>Draft Genome Sequence of the Archiascomycetous Yeast Saitoella complicata.</title>
        <authorList>
            <person name="Yamauchi K."/>
            <person name="Kondo S."/>
            <person name="Hamamoto M."/>
            <person name="Takahashi Y."/>
            <person name="Ogura Y."/>
            <person name="Hayashi T."/>
            <person name="Nishida H."/>
        </authorList>
    </citation>
    <scope>NUCLEOTIDE SEQUENCE [LARGE SCALE GENOMIC DNA]</scope>
    <source>
        <strain evidence="11 12">NRRL Y-17804</strain>
    </source>
</reference>
<dbReference type="PANTHER" id="PTHR11073:SF1">
    <property type="entry name" value="CALNEXIN 14D-RELATED"/>
    <property type="match status" value="1"/>
</dbReference>
<feature type="chain" id="PRO_5005116729" description="Calnexin" evidence="9">
    <location>
        <begin position="25"/>
        <end position="592"/>
    </location>
</feature>
<feature type="signal peptide" evidence="9">
    <location>
        <begin position="1"/>
        <end position="24"/>
    </location>
</feature>
<protein>
    <recommendedName>
        <fullName evidence="13">Calnexin</fullName>
    </recommendedName>
</protein>
<gene>
    <name evidence="11" type="ORF">G7K_3757-t1</name>
</gene>
<reference evidence="11 12" key="2">
    <citation type="journal article" date="2014" name="J. Gen. Appl. Microbiol.">
        <title>The early diverging ascomycetous budding yeast Saitoella complicata has three histone deacetylases belonging to the Clr6, Hos2, and Rpd3 lineages.</title>
        <authorList>
            <person name="Nishida H."/>
            <person name="Matsumoto T."/>
            <person name="Kondo S."/>
            <person name="Hamamoto M."/>
            <person name="Yoshikawa H."/>
        </authorList>
    </citation>
    <scope>NUCLEOTIDE SEQUENCE [LARGE SCALE GENOMIC DNA]</scope>
    <source>
        <strain evidence="11 12">NRRL Y-17804</strain>
    </source>
</reference>
<dbReference type="PROSITE" id="PS00805">
    <property type="entry name" value="CALRETICULIN_REPEAT"/>
    <property type="match status" value="1"/>
</dbReference>
<dbReference type="GO" id="GO:0005509">
    <property type="term" value="F:calcium ion binding"/>
    <property type="evidence" value="ECO:0007669"/>
    <property type="project" value="InterPro"/>
</dbReference>
<proteinExistence type="inferred from homology"/>
<dbReference type="FunFam" id="2.10.250.10:FF:000001">
    <property type="entry name" value="Calnexin homolog"/>
    <property type="match status" value="1"/>
</dbReference>
<dbReference type="PROSITE" id="PS00803">
    <property type="entry name" value="CALRETICULIN_1"/>
    <property type="match status" value="1"/>
</dbReference>
<reference evidence="11 12" key="1">
    <citation type="journal article" date="2011" name="J. Gen. Appl. Microbiol.">
        <title>Draft genome sequencing of the enigmatic yeast Saitoella complicata.</title>
        <authorList>
            <person name="Nishida H."/>
            <person name="Hamamoto M."/>
            <person name="Sugiyama J."/>
        </authorList>
    </citation>
    <scope>NUCLEOTIDE SEQUENCE [LARGE SCALE GENOMIC DNA]</scope>
    <source>
        <strain evidence="11 12">NRRL Y-17804</strain>
    </source>
</reference>
<evidence type="ECO:0000256" key="7">
    <source>
        <dbReference type="ARBA" id="ARBA00023186"/>
    </source>
</evidence>
<evidence type="ECO:0000256" key="9">
    <source>
        <dbReference type="RuleBase" id="RU362126"/>
    </source>
</evidence>
<keyword evidence="3 9" id="KW-0812">Transmembrane</keyword>
<dbReference type="Proteomes" id="UP000033140">
    <property type="component" value="Unassembled WGS sequence"/>
</dbReference>
<feature type="transmembrane region" description="Helical" evidence="9">
    <location>
        <begin position="506"/>
        <end position="530"/>
    </location>
</feature>
<evidence type="ECO:0000256" key="3">
    <source>
        <dbReference type="ARBA" id="ARBA00022692"/>
    </source>
</evidence>
<dbReference type="SUPFAM" id="SSF49899">
    <property type="entry name" value="Concanavalin A-like lectins/glucanases"/>
    <property type="match status" value="2"/>
</dbReference>
<dbReference type="InterPro" id="IPR013320">
    <property type="entry name" value="ConA-like_dom_sf"/>
</dbReference>
<evidence type="ECO:0000313" key="12">
    <source>
        <dbReference type="Proteomes" id="UP000033140"/>
    </source>
</evidence>
<keyword evidence="4 9" id="KW-0256">Endoplasmic reticulum</keyword>
<evidence type="ECO:0008006" key="13">
    <source>
        <dbReference type="Google" id="ProtNLM"/>
    </source>
</evidence>
<dbReference type="EMBL" id="BACD03000024">
    <property type="protein sequence ID" value="GAO49608.1"/>
    <property type="molecule type" value="Genomic_DNA"/>
</dbReference>
<evidence type="ECO:0000256" key="8">
    <source>
        <dbReference type="PIRSR" id="PIRSR601580-3"/>
    </source>
</evidence>
<evidence type="ECO:0000256" key="10">
    <source>
        <dbReference type="SAM" id="MobiDB-lite"/>
    </source>
</evidence>
<dbReference type="PANTHER" id="PTHR11073">
    <property type="entry name" value="CALRETICULIN AND CALNEXIN"/>
    <property type="match status" value="1"/>
</dbReference>
<evidence type="ECO:0000256" key="5">
    <source>
        <dbReference type="ARBA" id="ARBA00022989"/>
    </source>
</evidence>
<evidence type="ECO:0000256" key="6">
    <source>
        <dbReference type="ARBA" id="ARBA00023136"/>
    </source>
</evidence>
<evidence type="ECO:0000256" key="4">
    <source>
        <dbReference type="ARBA" id="ARBA00022824"/>
    </source>
</evidence>
<organism evidence="11 12">
    <name type="scientific">Saitoella complicata (strain BCRC 22490 / CBS 7301 / JCM 7358 / NBRC 10748 / NRRL Y-17804)</name>
    <dbReference type="NCBI Taxonomy" id="698492"/>
    <lineage>
        <taxon>Eukaryota</taxon>
        <taxon>Fungi</taxon>
        <taxon>Dikarya</taxon>
        <taxon>Ascomycota</taxon>
        <taxon>Taphrinomycotina</taxon>
        <taxon>Taphrinomycotina incertae sedis</taxon>
        <taxon>Saitoella</taxon>
    </lineage>
</organism>
<dbReference type="SUPFAM" id="SSF63887">
    <property type="entry name" value="P-domain of calnexin/calreticulin"/>
    <property type="match status" value="1"/>
</dbReference>